<keyword evidence="4" id="KW-1185">Reference proteome</keyword>
<dbReference type="SMART" id="SM01084">
    <property type="entry name" value="CKS"/>
    <property type="match status" value="1"/>
</dbReference>
<dbReference type="Proteomes" id="UP000826271">
    <property type="component" value="Unassembled WGS sequence"/>
</dbReference>
<keyword evidence="1" id="KW-0132">Cell division</keyword>
<protein>
    <recommendedName>
        <fullName evidence="1">Cyclin-dependent kinases regulatory subunit</fullName>
    </recommendedName>
</protein>
<dbReference type="InterPro" id="IPR000789">
    <property type="entry name" value="Cyclin-dep_kinase_reg-sub"/>
</dbReference>
<dbReference type="AlphaFoldDB" id="A0AAV6XQJ7"/>
<dbReference type="PANTHER" id="PTHR31801:SF1">
    <property type="entry name" value="SPHINGOMYELIN PHOSPHODIESTERASE"/>
    <property type="match status" value="1"/>
</dbReference>
<sequence length="163" mass="18768">MDQIQYSEKYFDDIYEYRHVVLPAEVAKLLPKNRLLSEGLPTANESSSPRYSSSWQGFILANYLFYSSLVMHFIGFAHKFLYTDIEVIVQMVAKVKCKLMKKANDSEVTDEVKDQFFLIIGDYSSLCFISSFQCSFSRELVQCKVTLSMDFNYLVTNLGILIG</sequence>
<dbReference type="SUPFAM" id="SSF55637">
    <property type="entry name" value="Cell cycle regulatory proteins"/>
    <property type="match status" value="1"/>
</dbReference>
<keyword evidence="2" id="KW-0472">Membrane</keyword>
<feature type="transmembrane region" description="Helical" evidence="2">
    <location>
        <begin position="55"/>
        <end position="76"/>
    </location>
</feature>
<dbReference type="PANTHER" id="PTHR31801">
    <property type="entry name" value="ALTERED INHERITANCE OF MITOCHONDRIA PROTEIN 24, MITOCHONDRIAL"/>
    <property type="match status" value="1"/>
</dbReference>
<proteinExistence type="inferred from homology"/>
<organism evidence="3 4">
    <name type="scientific">Buddleja alternifolia</name>
    <dbReference type="NCBI Taxonomy" id="168488"/>
    <lineage>
        <taxon>Eukaryota</taxon>
        <taxon>Viridiplantae</taxon>
        <taxon>Streptophyta</taxon>
        <taxon>Embryophyta</taxon>
        <taxon>Tracheophyta</taxon>
        <taxon>Spermatophyta</taxon>
        <taxon>Magnoliopsida</taxon>
        <taxon>eudicotyledons</taxon>
        <taxon>Gunneridae</taxon>
        <taxon>Pentapetalae</taxon>
        <taxon>asterids</taxon>
        <taxon>lamiids</taxon>
        <taxon>Lamiales</taxon>
        <taxon>Scrophulariaceae</taxon>
        <taxon>Buddlejeae</taxon>
        <taxon>Buddleja</taxon>
    </lineage>
</organism>
<keyword evidence="1" id="KW-0131">Cell cycle</keyword>
<dbReference type="EMBL" id="WHWC01000005">
    <property type="protein sequence ID" value="KAG8382549.1"/>
    <property type="molecule type" value="Genomic_DNA"/>
</dbReference>
<evidence type="ECO:0000313" key="4">
    <source>
        <dbReference type="Proteomes" id="UP000826271"/>
    </source>
</evidence>
<comment type="function">
    <text evidence="1">Binds to the catalytic subunit of the cyclin dependent kinases and is essential for their biological function.</text>
</comment>
<comment type="caution">
    <text evidence="3">The sequence shown here is derived from an EMBL/GenBank/DDBJ whole genome shotgun (WGS) entry which is preliminary data.</text>
</comment>
<name>A0AAV6XQJ7_9LAMI</name>
<dbReference type="GO" id="GO:0051301">
    <property type="term" value="P:cell division"/>
    <property type="evidence" value="ECO:0007669"/>
    <property type="project" value="UniProtKB-UniRule"/>
</dbReference>
<dbReference type="Gene3D" id="3.30.170.10">
    <property type="entry name" value="Cyclin-dependent kinase, regulatory subunit"/>
    <property type="match status" value="1"/>
</dbReference>
<dbReference type="PRINTS" id="PR00296">
    <property type="entry name" value="CYCLINKINASE"/>
</dbReference>
<dbReference type="GO" id="GO:0016538">
    <property type="term" value="F:cyclin-dependent protein serine/threonine kinase regulator activity"/>
    <property type="evidence" value="ECO:0007669"/>
    <property type="project" value="InterPro"/>
</dbReference>
<keyword evidence="2" id="KW-1133">Transmembrane helix</keyword>
<evidence type="ECO:0000256" key="2">
    <source>
        <dbReference type="SAM" id="Phobius"/>
    </source>
</evidence>
<gene>
    <name evidence="3" type="ORF">BUALT_Bualt05G0088900</name>
</gene>
<accession>A0AAV6XQJ7</accession>
<comment type="similarity">
    <text evidence="1">Belongs to the CKS family.</text>
</comment>
<dbReference type="Pfam" id="PF01111">
    <property type="entry name" value="CKS"/>
    <property type="match status" value="1"/>
</dbReference>
<evidence type="ECO:0000256" key="1">
    <source>
        <dbReference type="RuleBase" id="RU311113"/>
    </source>
</evidence>
<keyword evidence="2" id="KW-0812">Transmembrane</keyword>
<dbReference type="InterPro" id="IPR036858">
    <property type="entry name" value="Cyclin-dep_kinase_reg-sub_sf"/>
</dbReference>
<reference evidence="3" key="1">
    <citation type="submission" date="2019-10" db="EMBL/GenBank/DDBJ databases">
        <authorList>
            <person name="Zhang R."/>
            <person name="Pan Y."/>
            <person name="Wang J."/>
            <person name="Ma R."/>
            <person name="Yu S."/>
        </authorList>
    </citation>
    <scope>NUCLEOTIDE SEQUENCE</scope>
    <source>
        <strain evidence="3">LA-IB0</strain>
        <tissue evidence="3">Leaf</tissue>
    </source>
</reference>
<evidence type="ECO:0000313" key="3">
    <source>
        <dbReference type="EMBL" id="KAG8382549.1"/>
    </source>
</evidence>